<evidence type="ECO:0008006" key="10">
    <source>
        <dbReference type="Google" id="ProtNLM"/>
    </source>
</evidence>
<dbReference type="Pfam" id="PF03706">
    <property type="entry name" value="LPG_synthase_TM"/>
    <property type="match status" value="1"/>
</dbReference>
<dbReference type="RefSeq" id="WP_184532986.1">
    <property type="nucleotide sequence ID" value="NZ_JACHJW010000001.1"/>
</dbReference>
<evidence type="ECO:0000256" key="7">
    <source>
        <dbReference type="SAM" id="Phobius"/>
    </source>
</evidence>
<sequence length="364" mass="37612">MLVREAGDGSDTDAGPAASNAPPGRRGWRATAHRSLMVLFLMVVAAAVALALRGQDWSVLPSAVGDRPPVSFALLVGIAFLLNAASVVLTMVSWREMMSGIGERLSPVAATRIFFVGQFAKFVPGKVLGLIVAIRMGKATGVSAGRMTYAWLLSLVVVMLTGTTVGLAAGPDVFGASAGWLALAAVPIVAVLVRPDLVGRAAAMAARVLRRPSPTADVSGRGVRLAVLLQLLAWLLGGLHLWVLAVAMGAAPARSFLLCVGAFGLGAVTGMLAVFAPEGIGVREVVLLAALGVTLPLPVAGVVVVASRLVVTLSELSTAGVALLVSEIQLRGRPVHRPEVAVVPRCAEVGNRREEQALSNRDNE</sequence>
<feature type="transmembrane region" description="Helical" evidence="7">
    <location>
        <begin position="223"/>
        <end position="244"/>
    </location>
</feature>
<evidence type="ECO:0000256" key="1">
    <source>
        <dbReference type="ARBA" id="ARBA00004651"/>
    </source>
</evidence>
<comment type="subcellular location">
    <subcellularLocation>
        <location evidence="1">Cell membrane</location>
        <topology evidence="1">Multi-pass membrane protein</topology>
    </subcellularLocation>
</comment>
<feature type="transmembrane region" description="Helical" evidence="7">
    <location>
        <begin position="148"/>
        <end position="168"/>
    </location>
</feature>
<feature type="transmembrane region" description="Helical" evidence="7">
    <location>
        <begin position="72"/>
        <end position="92"/>
    </location>
</feature>
<feature type="transmembrane region" description="Helical" evidence="7">
    <location>
        <begin position="113"/>
        <end position="136"/>
    </location>
</feature>
<keyword evidence="3 7" id="KW-0812">Transmembrane</keyword>
<feature type="region of interest" description="Disordered" evidence="6">
    <location>
        <begin position="1"/>
        <end position="27"/>
    </location>
</feature>
<comment type="caution">
    <text evidence="8">The sequence shown here is derived from an EMBL/GenBank/DDBJ whole genome shotgun (WGS) entry which is preliminary data.</text>
</comment>
<evidence type="ECO:0000256" key="6">
    <source>
        <dbReference type="SAM" id="MobiDB-lite"/>
    </source>
</evidence>
<feature type="transmembrane region" description="Helical" evidence="7">
    <location>
        <begin position="35"/>
        <end position="52"/>
    </location>
</feature>
<name>A0A7W7WMH0_9ACTN</name>
<dbReference type="AlphaFoldDB" id="A0A7W7WMH0"/>
<feature type="transmembrane region" description="Helical" evidence="7">
    <location>
        <begin position="180"/>
        <end position="203"/>
    </location>
</feature>
<gene>
    <name evidence="8" type="ORF">FHR38_000884</name>
</gene>
<keyword evidence="9" id="KW-1185">Reference proteome</keyword>
<protein>
    <recommendedName>
        <fullName evidence="10">Flippase-like domain-containing protein</fullName>
    </recommendedName>
</protein>
<proteinExistence type="predicted"/>
<feature type="transmembrane region" description="Helical" evidence="7">
    <location>
        <begin position="256"/>
        <end position="276"/>
    </location>
</feature>
<dbReference type="GO" id="GO:0005886">
    <property type="term" value="C:plasma membrane"/>
    <property type="evidence" value="ECO:0007669"/>
    <property type="project" value="UniProtKB-SubCell"/>
</dbReference>
<accession>A0A7W7WMH0</accession>
<evidence type="ECO:0000256" key="2">
    <source>
        <dbReference type="ARBA" id="ARBA00022475"/>
    </source>
</evidence>
<feature type="transmembrane region" description="Helical" evidence="7">
    <location>
        <begin position="288"/>
        <end position="311"/>
    </location>
</feature>
<dbReference type="Proteomes" id="UP000578819">
    <property type="component" value="Unassembled WGS sequence"/>
</dbReference>
<organism evidence="8 9">
    <name type="scientific">Micromonospora polyrhachis</name>
    <dbReference type="NCBI Taxonomy" id="1282883"/>
    <lineage>
        <taxon>Bacteria</taxon>
        <taxon>Bacillati</taxon>
        <taxon>Actinomycetota</taxon>
        <taxon>Actinomycetes</taxon>
        <taxon>Micromonosporales</taxon>
        <taxon>Micromonosporaceae</taxon>
        <taxon>Micromonospora</taxon>
    </lineage>
</organism>
<evidence type="ECO:0000313" key="8">
    <source>
        <dbReference type="EMBL" id="MBB4957151.1"/>
    </source>
</evidence>
<reference evidence="8 9" key="1">
    <citation type="submission" date="2020-08" db="EMBL/GenBank/DDBJ databases">
        <title>Sequencing the genomes of 1000 actinobacteria strains.</title>
        <authorList>
            <person name="Klenk H.-P."/>
        </authorList>
    </citation>
    <scope>NUCLEOTIDE SEQUENCE [LARGE SCALE GENOMIC DNA]</scope>
    <source>
        <strain evidence="8 9">DSM 45886</strain>
    </source>
</reference>
<evidence type="ECO:0000313" key="9">
    <source>
        <dbReference type="Proteomes" id="UP000578819"/>
    </source>
</evidence>
<evidence type="ECO:0000256" key="3">
    <source>
        <dbReference type="ARBA" id="ARBA00022692"/>
    </source>
</evidence>
<keyword evidence="4 7" id="KW-1133">Transmembrane helix</keyword>
<evidence type="ECO:0000256" key="5">
    <source>
        <dbReference type="ARBA" id="ARBA00023136"/>
    </source>
</evidence>
<keyword evidence="2" id="KW-1003">Cell membrane</keyword>
<dbReference type="InterPro" id="IPR022791">
    <property type="entry name" value="L-PG_synthase/AglD"/>
</dbReference>
<dbReference type="EMBL" id="JACHJW010000001">
    <property type="protein sequence ID" value="MBB4957151.1"/>
    <property type="molecule type" value="Genomic_DNA"/>
</dbReference>
<keyword evidence="5 7" id="KW-0472">Membrane</keyword>
<evidence type="ECO:0000256" key="4">
    <source>
        <dbReference type="ARBA" id="ARBA00022989"/>
    </source>
</evidence>